<comment type="caution">
    <text evidence="2">The sequence shown here is derived from an EMBL/GenBank/DDBJ whole genome shotgun (WGS) entry which is preliminary data.</text>
</comment>
<evidence type="ECO:0000259" key="1">
    <source>
        <dbReference type="Pfam" id="PF00117"/>
    </source>
</evidence>
<gene>
    <name evidence="2" type="ORF">BGP82_02305</name>
</gene>
<dbReference type="PANTHER" id="PTHR42695">
    <property type="entry name" value="GLUTAMINE AMIDOTRANSFERASE YLR126C-RELATED"/>
    <property type="match status" value="1"/>
</dbReference>
<dbReference type="SUPFAM" id="SSF52317">
    <property type="entry name" value="Class I glutamine amidotransferase-like"/>
    <property type="match status" value="1"/>
</dbReference>
<feature type="domain" description="Glutamine amidotransferase" evidence="1">
    <location>
        <begin position="59"/>
        <end position="206"/>
    </location>
</feature>
<dbReference type="InterPro" id="IPR029062">
    <property type="entry name" value="Class_I_gatase-like"/>
</dbReference>
<sequence>MIRVLICDGNTREDRASFTEYTGCTPSEHIAGLLLAMDNDIVIEIVFPADPDPVRTLPLHLYDGILFTGSNSHIYDGQPSTARQLDFARKAFASGVPLFGICWGLQLAAAAAGGRVGPNRADYGICETPFAAGIQLTDAGTKHPMHKSRNLRFDEFSFHSDEVIELPQGAVVTARNGKFIQAAEIKFDKSIFWGVQYHPELLGRDQAGYLRESAKSLVADGTFDSLKNVEEIAALIEGYNHELDSPRLNQLCCGVDMTLFEYRPLELINWLQHLVIPRAASDRAIG</sequence>
<dbReference type="InterPro" id="IPR017926">
    <property type="entry name" value="GATASE"/>
</dbReference>
<dbReference type="GO" id="GO:0005829">
    <property type="term" value="C:cytosol"/>
    <property type="evidence" value="ECO:0007669"/>
    <property type="project" value="TreeGrafter"/>
</dbReference>
<dbReference type="Pfam" id="PF00117">
    <property type="entry name" value="GATase"/>
    <property type="match status" value="1"/>
</dbReference>
<dbReference type="Proteomes" id="UP000237378">
    <property type="component" value="Unassembled WGS sequence"/>
</dbReference>
<dbReference type="EMBL" id="MING01000019">
    <property type="protein sequence ID" value="POG14553.1"/>
    <property type="molecule type" value="Genomic_DNA"/>
</dbReference>
<dbReference type="InterPro" id="IPR044992">
    <property type="entry name" value="ChyE-like"/>
</dbReference>
<reference evidence="2 3" key="2">
    <citation type="submission" date="2018-03" db="EMBL/GenBank/DDBJ databases">
        <title>Draft genome of Pseudomonas putida strain KH-18-2.</title>
        <authorList>
            <person name="Yoshizawa S."/>
            <person name="Khan N.H."/>
            <person name="Nishimura M."/>
            <person name="Chiura H.X."/>
            <person name="Ogura Y."/>
            <person name="Hayashi T."/>
            <person name="Kogure K."/>
        </authorList>
    </citation>
    <scope>NUCLEOTIDE SEQUENCE [LARGE SCALE GENOMIC DNA]</scope>
    <source>
        <strain evidence="2 3">KH-18-2</strain>
    </source>
</reference>
<protein>
    <recommendedName>
        <fullName evidence="1">Glutamine amidotransferase domain-containing protein</fullName>
    </recommendedName>
</protein>
<organism evidence="2 3">
    <name type="scientific">Pseudomonas putida</name>
    <name type="common">Arthrobacter siderocapsulatus</name>
    <dbReference type="NCBI Taxonomy" id="303"/>
    <lineage>
        <taxon>Bacteria</taxon>
        <taxon>Pseudomonadati</taxon>
        <taxon>Pseudomonadota</taxon>
        <taxon>Gammaproteobacteria</taxon>
        <taxon>Pseudomonadales</taxon>
        <taxon>Pseudomonadaceae</taxon>
        <taxon>Pseudomonas</taxon>
    </lineage>
</organism>
<dbReference type="PROSITE" id="PS51273">
    <property type="entry name" value="GATASE_TYPE_1"/>
    <property type="match status" value="1"/>
</dbReference>
<accession>A0A2S3XGG9</accession>
<name>A0A2S3XGG9_PSEPU</name>
<evidence type="ECO:0000313" key="2">
    <source>
        <dbReference type="EMBL" id="POG14553.1"/>
    </source>
</evidence>
<proteinExistence type="predicted"/>
<dbReference type="PANTHER" id="PTHR42695:SF5">
    <property type="entry name" value="GLUTAMINE AMIDOTRANSFERASE YLR126C-RELATED"/>
    <property type="match status" value="1"/>
</dbReference>
<dbReference type="AlphaFoldDB" id="A0A2S3XGG9"/>
<reference evidence="2 3" key="1">
    <citation type="submission" date="2016-08" db="EMBL/GenBank/DDBJ databases">
        <authorList>
            <person name="Seilhamer J.J."/>
        </authorList>
    </citation>
    <scope>NUCLEOTIDE SEQUENCE [LARGE SCALE GENOMIC DNA]</scope>
    <source>
        <strain evidence="2 3">KH-18-2</strain>
    </source>
</reference>
<dbReference type="Gene3D" id="3.40.50.880">
    <property type="match status" value="1"/>
</dbReference>
<evidence type="ECO:0000313" key="3">
    <source>
        <dbReference type="Proteomes" id="UP000237378"/>
    </source>
</evidence>